<dbReference type="InterPro" id="IPR047650">
    <property type="entry name" value="Transpos_IS110"/>
</dbReference>
<dbReference type="Pfam" id="PF01548">
    <property type="entry name" value="DEDD_Tnp_IS110"/>
    <property type="match status" value="1"/>
</dbReference>
<name>A0ABW3VF22_9PSEU</name>
<dbReference type="PANTHER" id="PTHR33055">
    <property type="entry name" value="TRANSPOSASE FOR INSERTION SEQUENCE ELEMENT IS1111A"/>
    <property type="match status" value="1"/>
</dbReference>
<protein>
    <submittedName>
        <fullName evidence="3">IS110 family transposase</fullName>
    </submittedName>
</protein>
<gene>
    <name evidence="3" type="ORF">ACFQ34_08740</name>
</gene>
<sequence>MTQAQRAWAGIDAGKRHHHLVVVDRDGRKLLSRQVANDEAELEQAIAAGRALAEQVVWAIDLADGPAALVIALLLAQQQQVVYLPGVAVNRVAAAYRGEGKTDAKDAAIIADQARMRRDLRELRLADTTVAELRMLTAHRADVAADRTRTINRLRTNLLGIFPALERALDFTNRGPLLLISHFQTPTALRDIEERDLLEWLREHKARPAAKLAAAARGAALSQYTKIAGETAVAQIIAQLASTVLGLDQQLATLDAMIAERFHSHQLAPVITSMVGIGTLLGAELVAATGGSLEGFASADHLAGYAGLAPAPRDSGRRTGNLHRPKRYNRQLQRVFYTSALISIQRSPSSRAYYDRKRTEGKRHTQAVLALARRRVNVLWAMVRDGRLYQEPPLPAALAA</sequence>
<feature type="domain" description="Transposase IS116/IS110/IS902 C-terminal" evidence="2">
    <location>
        <begin position="270"/>
        <end position="354"/>
    </location>
</feature>
<evidence type="ECO:0000313" key="4">
    <source>
        <dbReference type="Proteomes" id="UP001597182"/>
    </source>
</evidence>
<evidence type="ECO:0000259" key="1">
    <source>
        <dbReference type="Pfam" id="PF01548"/>
    </source>
</evidence>
<keyword evidence="4" id="KW-1185">Reference proteome</keyword>
<dbReference type="InterPro" id="IPR002525">
    <property type="entry name" value="Transp_IS110-like_N"/>
</dbReference>
<evidence type="ECO:0000313" key="3">
    <source>
        <dbReference type="EMBL" id="MFD1233366.1"/>
    </source>
</evidence>
<comment type="caution">
    <text evidence="3">The sequence shown here is derived from an EMBL/GenBank/DDBJ whole genome shotgun (WGS) entry which is preliminary data.</text>
</comment>
<dbReference type="EMBL" id="JBHTMB010000060">
    <property type="protein sequence ID" value="MFD1233366.1"/>
    <property type="molecule type" value="Genomic_DNA"/>
</dbReference>
<reference evidence="4" key="1">
    <citation type="journal article" date="2019" name="Int. J. Syst. Evol. Microbiol.">
        <title>The Global Catalogue of Microorganisms (GCM) 10K type strain sequencing project: providing services to taxonomists for standard genome sequencing and annotation.</title>
        <authorList>
            <consortium name="The Broad Institute Genomics Platform"/>
            <consortium name="The Broad Institute Genome Sequencing Center for Infectious Disease"/>
            <person name="Wu L."/>
            <person name="Ma J."/>
        </authorList>
    </citation>
    <scope>NUCLEOTIDE SEQUENCE [LARGE SCALE GENOMIC DNA]</scope>
    <source>
        <strain evidence="4">CCUG 49018</strain>
    </source>
</reference>
<accession>A0ABW3VF22</accession>
<dbReference type="Pfam" id="PF02371">
    <property type="entry name" value="Transposase_20"/>
    <property type="match status" value="1"/>
</dbReference>
<evidence type="ECO:0000259" key="2">
    <source>
        <dbReference type="Pfam" id="PF02371"/>
    </source>
</evidence>
<dbReference type="PANTHER" id="PTHR33055:SF3">
    <property type="entry name" value="PUTATIVE TRANSPOSASE FOR IS117-RELATED"/>
    <property type="match status" value="1"/>
</dbReference>
<proteinExistence type="predicted"/>
<dbReference type="Proteomes" id="UP001597182">
    <property type="component" value="Unassembled WGS sequence"/>
</dbReference>
<organism evidence="3 4">
    <name type="scientific">Pseudonocardia benzenivorans</name>
    <dbReference type="NCBI Taxonomy" id="228005"/>
    <lineage>
        <taxon>Bacteria</taxon>
        <taxon>Bacillati</taxon>
        <taxon>Actinomycetota</taxon>
        <taxon>Actinomycetes</taxon>
        <taxon>Pseudonocardiales</taxon>
        <taxon>Pseudonocardiaceae</taxon>
        <taxon>Pseudonocardia</taxon>
    </lineage>
</organism>
<dbReference type="InterPro" id="IPR003346">
    <property type="entry name" value="Transposase_20"/>
</dbReference>
<dbReference type="RefSeq" id="WP_379652851.1">
    <property type="nucleotide sequence ID" value="NZ_JBHTMB010000060.1"/>
</dbReference>
<feature type="domain" description="Transposase IS110-like N-terminal" evidence="1">
    <location>
        <begin position="9"/>
        <end position="163"/>
    </location>
</feature>
<dbReference type="NCBIfam" id="NF033542">
    <property type="entry name" value="transpos_IS110"/>
    <property type="match status" value="1"/>
</dbReference>